<feature type="region of interest" description="Disordered" evidence="1">
    <location>
        <begin position="50"/>
        <end position="69"/>
    </location>
</feature>
<dbReference type="Proteomes" id="UP000230869">
    <property type="component" value="Unassembled WGS sequence"/>
</dbReference>
<comment type="caution">
    <text evidence="2">The sequence shown here is derived from an EMBL/GenBank/DDBJ whole genome shotgun (WGS) entry which is preliminary data.</text>
</comment>
<evidence type="ECO:0008006" key="4">
    <source>
        <dbReference type="Google" id="ProtNLM"/>
    </source>
</evidence>
<proteinExistence type="predicted"/>
<name>A0A2M6K9B7_9BACT</name>
<evidence type="ECO:0000256" key="1">
    <source>
        <dbReference type="SAM" id="MobiDB-lite"/>
    </source>
</evidence>
<accession>A0A2M6K9B7</accession>
<sequence>MSTNKKVAIISAVYPPYKGGIGNVAFNHARLLSERGSDVTVFVPTYASSSAEATADKKASADLWPDYGH</sequence>
<evidence type="ECO:0000313" key="3">
    <source>
        <dbReference type="Proteomes" id="UP000230869"/>
    </source>
</evidence>
<organism evidence="2 3">
    <name type="scientific">Candidatus Falkowbacteria bacterium CG11_big_fil_rev_8_21_14_0_20_39_10</name>
    <dbReference type="NCBI Taxonomy" id="1974570"/>
    <lineage>
        <taxon>Bacteria</taxon>
        <taxon>Candidatus Falkowiibacteriota</taxon>
    </lineage>
</organism>
<feature type="non-terminal residue" evidence="2">
    <location>
        <position position="69"/>
    </location>
</feature>
<dbReference type="SUPFAM" id="SSF53756">
    <property type="entry name" value="UDP-Glycosyltransferase/glycogen phosphorylase"/>
    <property type="match status" value="1"/>
</dbReference>
<dbReference type="Gene3D" id="3.40.50.2000">
    <property type="entry name" value="Glycogen Phosphorylase B"/>
    <property type="match status" value="1"/>
</dbReference>
<dbReference type="EMBL" id="PCWW01000039">
    <property type="protein sequence ID" value="PIR13385.1"/>
    <property type="molecule type" value="Genomic_DNA"/>
</dbReference>
<protein>
    <recommendedName>
        <fullName evidence="4">Glycosyl transferase family 1</fullName>
    </recommendedName>
</protein>
<evidence type="ECO:0000313" key="2">
    <source>
        <dbReference type="EMBL" id="PIR13385.1"/>
    </source>
</evidence>
<gene>
    <name evidence="2" type="ORF">COV49_02355</name>
</gene>
<dbReference type="AlphaFoldDB" id="A0A2M6K9B7"/>
<reference evidence="2 3" key="1">
    <citation type="submission" date="2017-09" db="EMBL/GenBank/DDBJ databases">
        <title>Depth-based differentiation of microbial function through sediment-hosted aquifers and enrichment of novel symbionts in the deep terrestrial subsurface.</title>
        <authorList>
            <person name="Probst A.J."/>
            <person name="Ladd B."/>
            <person name="Jarett J.K."/>
            <person name="Geller-Mcgrath D.E."/>
            <person name="Sieber C.M."/>
            <person name="Emerson J.B."/>
            <person name="Anantharaman K."/>
            <person name="Thomas B.C."/>
            <person name="Malmstrom R."/>
            <person name="Stieglmeier M."/>
            <person name="Klingl A."/>
            <person name="Woyke T."/>
            <person name="Ryan C.M."/>
            <person name="Banfield J.F."/>
        </authorList>
    </citation>
    <scope>NUCLEOTIDE SEQUENCE [LARGE SCALE GENOMIC DNA]</scope>
    <source>
        <strain evidence="2">CG11_big_fil_rev_8_21_14_0_20_39_10</strain>
    </source>
</reference>